<dbReference type="Proteomes" id="UP000270190">
    <property type="component" value="Unassembled WGS sequence"/>
</dbReference>
<evidence type="ECO:0000313" key="3">
    <source>
        <dbReference type="Proteomes" id="UP000270190"/>
    </source>
</evidence>
<gene>
    <name evidence="2" type="ORF">BTBSAS_80040</name>
</gene>
<dbReference type="EMBL" id="OUNC01000078">
    <property type="protein sequence ID" value="SPP30700.1"/>
    <property type="molecule type" value="Genomic_DNA"/>
</dbReference>
<reference evidence="3" key="1">
    <citation type="submission" date="2018-04" db="EMBL/GenBank/DDBJ databases">
        <authorList>
            <person name="Illikoud N."/>
        </authorList>
    </citation>
    <scope>NUCLEOTIDE SEQUENCE [LARGE SCALE GENOMIC DNA]</scope>
</reference>
<keyword evidence="1" id="KW-0812">Transmembrane</keyword>
<organism evidence="2 3">
    <name type="scientific">Brochothrix thermosphacta</name>
    <name type="common">Microbacterium thermosphactum</name>
    <dbReference type="NCBI Taxonomy" id="2756"/>
    <lineage>
        <taxon>Bacteria</taxon>
        <taxon>Bacillati</taxon>
        <taxon>Bacillota</taxon>
        <taxon>Bacilli</taxon>
        <taxon>Bacillales</taxon>
        <taxon>Listeriaceae</taxon>
        <taxon>Brochothrix</taxon>
    </lineage>
</organism>
<dbReference type="AlphaFoldDB" id="A0A2X0QH18"/>
<evidence type="ECO:0000313" key="2">
    <source>
        <dbReference type="EMBL" id="SPP30700.1"/>
    </source>
</evidence>
<protein>
    <submittedName>
        <fullName evidence="2">Uncharacterized protein</fullName>
    </submittedName>
</protein>
<sequence>MSKKNILISTVVLFIAIGSLAYFMFILPPKTSYIKMHKLAATEESSAHMMGFDYKLNKNDMTKKAIALTLEHYTKGEYIKSFEPVIITVSEANYFTISVSPVEKNRVYLSVRNQYTTSSWEPSFVEHKHQMASMIDNVVTGKTSLSEKEVVIGYLNIVTSTQGMLDSSVDQNRKLVKEADGKTKQSLAKFDELYVFKAKLIDDKINK</sequence>
<keyword evidence="1" id="KW-0472">Membrane</keyword>
<proteinExistence type="predicted"/>
<name>A0A2X0QH18_BROTH</name>
<accession>A0A2X0QH18</accession>
<feature type="transmembrane region" description="Helical" evidence="1">
    <location>
        <begin position="6"/>
        <end position="27"/>
    </location>
</feature>
<evidence type="ECO:0000256" key="1">
    <source>
        <dbReference type="SAM" id="Phobius"/>
    </source>
</evidence>
<dbReference type="RefSeq" id="WP_069134582.1">
    <property type="nucleotide sequence ID" value="NZ_CBCPHX010000001.1"/>
</dbReference>
<keyword evidence="1" id="KW-1133">Transmembrane helix</keyword>